<dbReference type="AlphaFoldDB" id="A0A2S5ZXN1"/>
<feature type="region of interest" description="Disordered" evidence="1">
    <location>
        <begin position="1"/>
        <end position="30"/>
    </location>
</feature>
<evidence type="ECO:0000259" key="2">
    <source>
        <dbReference type="Pfam" id="PF00561"/>
    </source>
</evidence>
<dbReference type="PANTHER" id="PTHR43194:SF2">
    <property type="entry name" value="PEROXISOMAL MEMBRANE PROTEIN LPX1"/>
    <property type="match status" value="1"/>
</dbReference>
<reference evidence="3 4" key="1">
    <citation type="submission" date="2018-02" db="EMBL/GenBank/DDBJ databases">
        <title>8 Nocardia nova and 1 Nocardia cyriacigeorgica strain used for evolution to TMP-SMX.</title>
        <authorList>
            <person name="Mehta H."/>
            <person name="Weng J."/>
            <person name="Shamoo Y."/>
        </authorList>
    </citation>
    <scope>NUCLEOTIDE SEQUENCE [LARGE SCALE GENOMIC DNA]</scope>
    <source>
        <strain evidence="3 4">BAA2227</strain>
    </source>
</reference>
<accession>A0A2S5ZXN1</accession>
<evidence type="ECO:0000313" key="4">
    <source>
        <dbReference type="Proteomes" id="UP000238356"/>
    </source>
</evidence>
<dbReference type="Proteomes" id="UP000238356">
    <property type="component" value="Unassembled WGS sequence"/>
</dbReference>
<protein>
    <submittedName>
        <fullName evidence="3">Alpha/beta hydrolase</fullName>
    </submittedName>
</protein>
<dbReference type="Pfam" id="PF00561">
    <property type="entry name" value="Abhydrolase_1"/>
    <property type="match status" value="1"/>
</dbReference>
<dbReference type="GO" id="GO:0016787">
    <property type="term" value="F:hydrolase activity"/>
    <property type="evidence" value="ECO:0007669"/>
    <property type="project" value="UniProtKB-KW"/>
</dbReference>
<dbReference type="Gene3D" id="3.40.50.1820">
    <property type="entry name" value="alpha/beta hydrolase"/>
    <property type="match status" value="1"/>
</dbReference>
<keyword evidence="3" id="KW-0378">Hydrolase</keyword>
<sequence length="331" mass="35614">MRSRRSRAGRPADSRHRSAPAVSAPGRVEERQVRSADGARIHVEIHGPAGAPTIVLAHGVLCALGFWRNQIAALSGEYRVVAFDHRGHGRSESPRRGRYTLDHLADDLHAVLSATVPADRPAVLAGHSLGGIAVMAWANRYPDEVAIRTRAVALVNTTPGEILDNVMFLRGPQRLLGARLRVARTVVPLAGLPLPRRMPVRRRLLSYIALAPVAAQRVGRELDRMIAATSARGRGGYGAMLVNLVTVLDPSSLTVPTLVIAGSRDKIAPPARSRVIASALPRLIELREFDTGHCGPLECADEITAALRELAAYPGESVAPRRDGLDEWVVG</sequence>
<keyword evidence="4" id="KW-1185">Reference proteome</keyword>
<gene>
    <name evidence="3" type="ORF">C5F51_30495</name>
</gene>
<dbReference type="SUPFAM" id="SSF53474">
    <property type="entry name" value="alpha/beta-Hydrolases"/>
    <property type="match status" value="1"/>
</dbReference>
<feature type="domain" description="AB hydrolase-1" evidence="2">
    <location>
        <begin position="52"/>
        <end position="297"/>
    </location>
</feature>
<dbReference type="EMBL" id="PSZD01000028">
    <property type="protein sequence ID" value="PPJ22661.1"/>
    <property type="molecule type" value="Genomic_DNA"/>
</dbReference>
<dbReference type="InterPro" id="IPR029058">
    <property type="entry name" value="AB_hydrolase_fold"/>
</dbReference>
<name>A0A2S5ZXN1_9NOCA</name>
<evidence type="ECO:0000256" key="1">
    <source>
        <dbReference type="SAM" id="MobiDB-lite"/>
    </source>
</evidence>
<dbReference type="InterPro" id="IPR050228">
    <property type="entry name" value="Carboxylesterase_BioH"/>
</dbReference>
<proteinExistence type="predicted"/>
<organism evidence="3 4">
    <name type="scientific">Nocardia nova</name>
    <dbReference type="NCBI Taxonomy" id="37330"/>
    <lineage>
        <taxon>Bacteria</taxon>
        <taxon>Bacillati</taxon>
        <taxon>Actinomycetota</taxon>
        <taxon>Actinomycetes</taxon>
        <taxon>Mycobacteriales</taxon>
        <taxon>Nocardiaceae</taxon>
        <taxon>Nocardia</taxon>
    </lineage>
</organism>
<comment type="caution">
    <text evidence="3">The sequence shown here is derived from an EMBL/GenBank/DDBJ whole genome shotgun (WGS) entry which is preliminary data.</text>
</comment>
<evidence type="ECO:0000313" key="3">
    <source>
        <dbReference type="EMBL" id="PPJ22661.1"/>
    </source>
</evidence>
<dbReference type="PANTHER" id="PTHR43194">
    <property type="entry name" value="HYDROLASE ALPHA/BETA FOLD FAMILY"/>
    <property type="match status" value="1"/>
</dbReference>
<dbReference type="InterPro" id="IPR000073">
    <property type="entry name" value="AB_hydrolase_1"/>
</dbReference>